<organism evidence="3 4">
    <name type="scientific">Runella defluvii</name>
    <dbReference type="NCBI Taxonomy" id="370973"/>
    <lineage>
        <taxon>Bacteria</taxon>
        <taxon>Pseudomonadati</taxon>
        <taxon>Bacteroidota</taxon>
        <taxon>Cytophagia</taxon>
        <taxon>Cytophagales</taxon>
        <taxon>Spirosomataceae</taxon>
        <taxon>Runella</taxon>
    </lineage>
</organism>
<name>A0A7W6ESH5_9BACT</name>
<dbReference type="InterPro" id="IPR050266">
    <property type="entry name" value="AB_hydrolase_sf"/>
</dbReference>
<sequence length="350" mass="39998">MRLLLFLLFFGFSSLLLWSQESPSHPVNIKAKYDSARVDFTQFEKKHGGFVHTKNVKMHYLEWGNPRHTPFIWVHGSFTNAYEFADLAKELVQKRYYVIAIDYYGHGQTPIPTHDVSLYHIADDINTLMSVKKLPKAVIGGWSRGGFIATAFYDAYPEKVLGLVLEDGGSVATNTHYHQLPDSTLNAQVKSIFTDRFASATFDTEFEAYKAYYDYSSSGTQFELLAWLGKDSEGKWTIGAGVEKLFHMRNEVEFKETILRPTKASLFGKSMSLIEPKIIYRNLHVPLLIIDPTSPNDLFPFEKDNAALQQQHSKFITHKIYPNTGHNVHYEKPKEFLEDITAFLKRVAGP</sequence>
<protein>
    <submittedName>
        <fullName evidence="3">Pimeloyl-ACP methyl ester carboxylesterase</fullName>
    </submittedName>
</protein>
<keyword evidence="1" id="KW-0378">Hydrolase</keyword>
<keyword evidence="4" id="KW-1185">Reference proteome</keyword>
<dbReference type="GO" id="GO:0016787">
    <property type="term" value="F:hydrolase activity"/>
    <property type="evidence" value="ECO:0007669"/>
    <property type="project" value="UniProtKB-KW"/>
</dbReference>
<dbReference type="Gene3D" id="3.40.50.1820">
    <property type="entry name" value="alpha/beta hydrolase"/>
    <property type="match status" value="1"/>
</dbReference>
<evidence type="ECO:0000313" key="3">
    <source>
        <dbReference type="EMBL" id="MBB3840719.1"/>
    </source>
</evidence>
<dbReference type="Proteomes" id="UP000541352">
    <property type="component" value="Unassembled WGS sequence"/>
</dbReference>
<evidence type="ECO:0000259" key="2">
    <source>
        <dbReference type="Pfam" id="PF00561"/>
    </source>
</evidence>
<proteinExistence type="predicted"/>
<dbReference type="PANTHER" id="PTHR43798:SF31">
    <property type="entry name" value="AB HYDROLASE SUPERFAMILY PROTEIN YCLE"/>
    <property type="match status" value="1"/>
</dbReference>
<dbReference type="SUPFAM" id="SSF53474">
    <property type="entry name" value="alpha/beta-Hydrolases"/>
    <property type="match status" value="1"/>
</dbReference>
<dbReference type="AlphaFoldDB" id="A0A7W6ESH5"/>
<dbReference type="GO" id="GO:0016020">
    <property type="term" value="C:membrane"/>
    <property type="evidence" value="ECO:0007669"/>
    <property type="project" value="TreeGrafter"/>
</dbReference>
<accession>A0A7W6ESH5</accession>
<reference evidence="3 4" key="1">
    <citation type="submission" date="2020-08" db="EMBL/GenBank/DDBJ databases">
        <title>Genomic Encyclopedia of Type Strains, Phase IV (KMG-IV): sequencing the most valuable type-strain genomes for metagenomic binning, comparative biology and taxonomic classification.</title>
        <authorList>
            <person name="Goeker M."/>
        </authorList>
    </citation>
    <scope>NUCLEOTIDE SEQUENCE [LARGE SCALE GENOMIC DNA]</scope>
    <source>
        <strain evidence="3 4">DSM 17976</strain>
    </source>
</reference>
<dbReference type="InterPro" id="IPR029058">
    <property type="entry name" value="AB_hydrolase_fold"/>
</dbReference>
<comment type="caution">
    <text evidence="3">The sequence shown here is derived from an EMBL/GenBank/DDBJ whole genome shotgun (WGS) entry which is preliminary data.</text>
</comment>
<dbReference type="Pfam" id="PF00561">
    <property type="entry name" value="Abhydrolase_1"/>
    <property type="match status" value="1"/>
</dbReference>
<gene>
    <name evidence="3" type="ORF">FHS57_004739</name>
</gene>
<evidence type="ECO:0000256" key="1">
    <source>
        <dbReference type="ARBA" id="ARBA00022801"/>
    </source>
</evidence>
<dbReference type="EMBL" id="JACIBY010000012">
    <property type="protein sequence ID" value="MBB3840719.1"/>
    <property type="molecule type" value="Genomic_DNA"/>
</dbReference>
<evidence type="ECO:0000313" key="4">
    <source>
        <dbReference type="Proteomes" id="UP000541352"/>
    </source>
</evidence>
<dbReference type="InterPro" id="IPR000073">
    <property type="entry name" value="AB_hydrolase_1"/>
</dbReference>
<dbReference type="PANTHER" id="PTHR43798">
    <property type="entry name" value="MONOACYLGLYCEROL LIPASE"/>
    <property type="match status" value="1"/>
</dbReference>
<feature type="domain" description="AB hydrolase-1" evidence="2">
    <location>
        <begin position="70"/>
        <end position="188"/>
    </location>
</feature>
<dbReference type="RefSeq" id="WP_183977874.1">
    <property type="nucleotide sequence ID" value="NZ_JACIBY010000012.1"/>
</dbReference>